<dbReference type="RefSeq" id="WP_096460796.1">
    <property type="nucleotide sequence ID" value="NZ_AP014936.1"/>
</dbReference>
<evidence type="ECO:0000313" key="14">
    <source>
        <dbReference type="Proteomes" id="UP000218899"/>
    </source>
</evidence>
<evidence type="ECO:0000256" key="2">
    <source>
        <dbReference type="ARBA" id="ARBA00022490"/>
    </source>
</evidence>
<organism evidence="13 14">
    <name type="scientific">Sulfurifustis variabilis</name>
    <dbReference type="NCBI Taxonomy" id="1675686"/>
    <lineage>
        <taxon>Bacteria</taxon>
        <taxon>Pseudomonadati</taxon>
        <taxon>Pseudomonadota</taxon>
        <taxon>Gammaproteobacteria</taxon>
        <taxon>Acidiferrobacterales</taxon>
        <taxon>Acidiferrobacteraceae</taxon>
        <taxon>Sulfurifustis</taxon>
    </lineage>
</organism>
<dbReference type="GO" id="GO:0071555">
    <property type="term" value="P:cell wall organization"/>
    <property type="evidence" value="ECO:0007669"/>
    <property type="project" value="UniProtKB-KW"/>
</dbReference>
<dbReference type="GO" id="GO:0004563">
    <property type="term" value="F:beta-N-acetylhexosaminidase activity"/>
    <property type="evidence" value="ECO:0007669"/>
    <property type="project" value="UniProtKB-UniRule"/>
</dbReference>
<proteinExistence type="inferred from homology"/>
<dbReference type="Pfam" id="PF00933">
    <property type="entry name" value="Glyco_hydro_3"/>
    <property type="match status" value="1"/>
</dbReference>
<feature type="binding site" evidence="11">
    <location>
        <position position="72"/>
    </location>
    <ligand>
        <name>substrate</name>
    </ligand>
</feature>
<dbReference type="GO" id="GO:0008360">
    <property type="term" value="P:regulation of cell shape"/>
    <property type="evidence" value="ECO:0007669"/>
    <property type="project" value="UniProtKB-KW"/>
</dbReference>
<dbReference type="EMBL" id="AP014936">
    <property type="protein sequence ID" value="BAU48263.1"/>
    <property type="molecule type" value="Genomic_DNA"/>
</dbReference>
<dbReference type="PANTHER" id="PTHR30480">
    <property type="entry name" value="BETA-HEXOSAMINIDASE-RELATED"/>
    <property type="match status" value="1"/>
</dbReference>
<dbReference type="Gene3D" id="3.20.20.300">
    <property type="entry name" value="Glycoside hydrolase, family 3, N-terminal domain"/>
    <property type="match status" value="1"/>
</dbReference>
<evidence type="ECO:0000256" key="9">
    <source>
        <dbReference type="ARBA" id="ARBA00023316"/>
    </source>
</evidence>
<dbReference type="GO" id="GO:0005737">
    <property type="term" value="C:cytoplasm"/>
    <property type="evidence" value="ECO:0007669"/>
    <property type="project" value="UniProtKB-SubCell"/>
</dbReference>
<dbReference type="AlphaFoldDB" id="A0A1B4V3Z6"/>
<dbReference type="HAMAP" id="MF_00364">
    <property type="entry name" value="NagZ"/>
    <property type="match status" value="1"/>
</dbReference>
<evidence type="ECO:0000256" key="1">
    <source>
        <dbReference type="ARBA" id="ARBA00001231"/>
    </source>
</evidence>
<dbReference type="SUPFAM" id="SSF51445">
    <property type="entry name" value="(Trans)glycosidases"/>
    <property type="match status" value="1"/>
</dbReference>
<dbReference type="NCBIfam" id="NF003740">
    <property type="entry name" value="PRK05337.1"/>
    <property type="match status" value="1"/>
</dbReference>
<dbReference type="PROSITE" id="PS00775">
    <property type="entry name" value="GLYCOSYL_HYDROL_F3"/>
    <property type="match status" value="1"/>
</dbReference>
<keyword evidence="2 11" id="KW-0963">Cytoplasm</keyword>
<gene>
    <name evidence="11" type="primary">nagZ</name>
    <name evidence="13" type="ORF">SVA_1706</name>
</gene>
<accession>A0A1B4V3Z6</accession>
<dbReference type="Proteomes" id="UP000218899">
    <property type="component" value="Chromosome"/>
</dbReference>
<dbReference type="FunFam" id="3.20.20.300:FF:000001">
    <property type="entry name" value="Beta-hexosaminidase"/>
    <property type="match status" value="1"/>
</dbReference>
<dbReference type="InterPro" id="IPR022956">
    <property type="entry name" value="Beta_hexosaminidase_bac"/>
</dbReference>
<feature type="domain" description="Glycoside hydrolase family 3 N-terminal" evidence="12">
    <location>
        <begin position="15"/>
        <end position="297"/>
    </location>
</feature>
<dbReference type="PANTHER" id="PTHR30480:SF13">
    <property type="entry name" value="BETA-HEXOSAMINIDASE"/>
    <property type="match status" value="1"/>
</dbReference>
<evidence type="ECO:0000313" key="13">
    <source>
        <dbReference type="EMBL" id="BAU48263.1"/>
    </source>
</evidence>
<feature type="active site" description="Nucleophile" evidence="11">
    <location>
        <position position="252"/>
    </location>
</feature>
<dbReference type="UniPathway" id="UPA00544"/>
<dbReference type="InterPro" id="IPR036962">
    <property type="entry name" value="Glyco_hydro_3_N_sf"/>
</dbReference>
<keyword evidence="7 11" id="KW-0326">Glycosidase</keyword>
<comment type="catalytic activity">
    <reaction evidence="1 11">
        <text>Hydrolysis of terminal non-reducing N-acetyl-D-hexosamine residues in N-acetyl-beta-D-hexosaminides.</text>
        <dbReference type="EC" id="3.2.1.52"/>
    </reaction>
</comment>
<evidence type="ECO:0000256" key="10">
    <source>
        <dbReference type="ARBA" id="ARBA00037880"/>
    </source>
</evidence>
<keyword evidence="9 11" id="KW-0961">Cell wall biogenesis/degradation</keyword>
<keyword evidence="5 11" id="KW-0133">Cell shape</keyword>
<comment type="subcellular location">
    <subcellularLocation>
        <location evidence="11">Cytoplasm</location>
    </subcellularLocation>
</comment>
<comment type="similarity">
    <text evidence="11">Belongs to the glycosyl hydrolase 3 family. NagZ subfamily.</text>
</comment>
<dbReference type="GO" id="GO:0051301">
    <property type="term" value="P:cell division"/>
    <property type="evidence" value="ECO:0007669"/>
    <property type="project" value="UniProtKB-KW"/>
</dbReference>
<evidence type="ECO:0000256" key="7">
    <source>
        <dbReference type="ARBA" id="ARBA00023295"/>
    </source>
</evidence>
<keyword evidence="4 11" id="KW-0378">Hydrolase</keyword>
<dbReference type="KEGG" id="sva:SVA_1706"/>
<evidence type="ECO:0000256" key="11">
    <source>
        <dbReference type="HAMAP-Rule" id="MF_00364"/>
    </source>
</evidence>
<dbReference type="GO" id="GO:0009254">
    <property type="term" value="P:peptidoglycan turnover"/>
    <property type="evidence" value="ECO:0007669"/>
    <property type="project" value="UniProtKB-UniRule"/>
</dbReference>
<feature type="binding site" evidence="11">
    <location>
        <position position="64"/>
    </location>
    <ligand>
        <name>substrate</name>
    </ligand>
</feature>
<dbReference type="InterPro" id="IPR017853">
    <property type="entry name" value="GH"/>
</dbReference>
<feature type="site" description="Important for catalytic activity" evidence="11">
    <location>
        <position position="179"/>
    </location>
</feature>
<feature type="binding site" evidence="11">
    <location>
        <position position="138"/>
    </location>
    <ligand>
        <name>substrate</name>
    </ligand>
</feature>
<keyword evidence="3 11" id="KW-0132">Cell division</keyword>
<dbReference type="GO" id="GO:0009252">
    <property type="term" value="P:peptidoglycan biosynthetic process"/>
    <property type="evidence" value="ECO:0007669"/>
    <property type="project" value="UniProtKB-KW"/>
</dbReference>
<evidence type="ECO:0000256" key="5">
    <source>
        <dbReference type="ARBA" id="ARBA00022960"/>
    </source>
</evidence>
<feature type="active site" description="Proton donor/acceptor" evidence="11">
    <location>
        <position position="181"/>
    </location>
</feature>
<reference evidence="13 14" key="1">
    <citation type="submission" date="2015-08" db="EMBL/GenBank/DDBJ databases">
        <title>Complete genome sequence of Sulfurifustis variabilis.</title>
        <authorList>
            <person name="Miura A."/>
            <person name="Kojima H."/>
            <person name="Fukui M."/>
        </authorList>
    </citation>
    <scope>NUCLEOTIDE SEQUENCE [LARGE SCALE GENOMIC DNA]</scope>
    <source>
        <strain evidence="14">skN76</strain>
    </source>
</reference>
<dbReference type="GO" id="GO:0005975">
    <property type="term" value="P:carbohydrate metabolic process"/>
    <property type="evidence" value="ECO:0007669"/>
    <property type="project" value="InterPro"/>
</dbReference>
<dbReference type="InterPro" id="IPR001764">
    <property type="entry name" value="Glyco_hydro_3_N"/>
</dbReference>
<dbReference type="OrthoDB" id="9786661at2"/>
<keyword evidence="14" id="KW-1185">Reference proteome</keyword>
<comment type="pathway">
    <text evidence="10 11">Cell wall biogenesis; peptidoglycan recycling.</text>
</comment>
<dbReference type="InterPro" id="IPR019800">
    <property type="entry name" value="Glyco_hydro_3_AS"/>
</dbReference>
<name>A0A1B4V3Z6_9GAMM</name>
<evidence type="ECO:0000256" key="3">
    <source>
        <dbReference type="ARBA" id="ARBA00022618"/>
    </source>
</evidence>
<evidence type="ECO:0000256" key="8">
    <source>
        <dbReference type="ARBA" id="ARBA00023306"/>
    </source>
</evidence>
<evidence type="ECO:0000256" key="4">
    <source>
        <dbReference type="ARBA" id="ARBA00022801"/>
    </source>
</evidence>
<keyword evidence="8 11" id="KW-0131">Cell cycle</keyword>
<evidence type="ECO:0000259" key="12">
    <source>
        <dbReference type="Pfam" id="PF00933"/>
    </source>
</evidence>
<feature type="binding site" evidence="11">
    <location>
        <begin position="168"/>
        <end position="169"/>
    </location>
    <ligand>
        <name>substrate</name>
    </ligand>
</feature>
<evidence type="ECO:0000256" key="6">
    <source>
        <dbReference type="ARBA" id="ARBA00022984"/>
    </source>
</evidence>
<comment type="function">
    <text evidence="11">Plays a role in peptidoglycan recycling by cleaving the terminal beta-1,4-linked N-acetylglucosamine (GlcNAc) from peptide-linked peptidoglycan fragments, giving rise to free GlcNAc, anhydro-N-acetylmuramic acid and anhydro-N-acetylmuramic acid-linked peptides.</text>
</comment>
<dbReference type="EC" id="3.2.1.52" evidence="11"/>
<sequence>MTLGPVMLDLAGPALTAEERERLRHPLAGGVILFSRNYESPEQVAALSAEIHALREPRLLIAVDHEGGRVQRFREGFTRLPAARRFGELYDANPKRAKRLAQAAGWLMAAELRAVGVDFSFAPVLDLDRGLSTIIGDRAFHSMADAAADLASSYVLGMSEAGMAATGKHFPGHGGCVADSHLELPVDDRAYADIEAEDLIPFERLIGHGLAGIMPAHVLYPRVDAQPAGFSRFWLRKVLRGRLGFEGVIFSDDLSMEGAKGAGGVTERARLALEAGCDMVLVCNDPAAAGEVLEKLRAPDNPASPLRLVRMHGRPAPDRVQLATASAYRDTVQMMVNLA</sequence>
<dbReference type="InterPro" id="IPR050226">
    <property type="entry name" value="NagZ_Beta-hexosaminidase"/>
</dbReference>
<protein>
    <recommendedName>
        <fullName evidence="11">Beta-hexosaminidase</fullName>
        <ecNumber evidence="11">3.2.1.52</ecNumber>
    </recommendedName>
    <alternativeName>
        <fullName evidence="11">Beta-N-acetylhexosaminidase</fullName>
    </alternativeName>
    <alternativeName>
        <fullName evidence="11">N-acetyl-beta-glucosaminidase</fullName>
    </alternativeName>
</protein>
<keyword evidence="6 11" id="KW-0573">Peptidoglycan synthesis</keyword>